<keyword evidence="6" id="KW-0326">Glycosidase</keyword>
<dbReference type="GO" id="GO:0005764">
    <property type="term" value="C:lysosome"/>
    <property type="evidence" value="ECO:0007669"/>
    <property type="project" value="TreeGrafter"/>
</dbReference>
<dbReference type="GO" id="GO:0016139">
    <property type="term" value="P:glycoside catabolic process"/>
    <property type="evidence" value="ECO:0007669"/>
    <property type="project" value="TreeGrafter"/>
</dbReference>
<gene>
    <name evidence="8" type="ORF">HY30_09655</name>
</gene>
<keyword evidence="9" id="KW-1185">Reference proteome</keyword>
<feature type="domain" description="Glycoside hydrolase family 29 N-terminal" evidence="7">
    <location>
        <begin position="5"/>
        <end position="379"/>
    </location>
</feature>
<dbReference type="RefSeq" id="WP_051615635.1">
    <property type="nucleotide sequence ID" value="NZ_AWFG01000074.1"/>
</dbReference>
<dbReference type="InterPro" id="IPR057739">
    <property type="entry name" value="Glyco_hydro_29_N"/>
</dbReference>
<protein>
    <recommendedName>
        <fullName evidence="3">alpha-L-fucosidase</fullName>
        <ecNumber evidence="3">3.2.1.51</ecNumber>
    </recommendedName>
</protein>
<dbReference type="PANTHER" id="PTHR10030">
    <property type="entry name" value="ALPHA-L-FUCOSIDASE"/>
    <property type="match status" value="1"/>
</dbReference>
<dbReference type="PRINTS" id="PR00741">
    <property type="entry name" value="GLHYDRLASE29"/>
</dbReference>
<dbReference type="PANTHER" id="PTHR10030:SF37">
    <property type="entry name" value="ALPHA-L-FUCOSIDASE-RELATED"/>
    <property type="match status" value="1"/>
</dbReference>
<dbReference type="EC" id="3.2.1.51" evidence="3"/>
<dbReference type="eggNOG" id="COG3669">
    <property type="taxonomic scope" value="Bacteria"/>
</dbReference>
<sequence length="473" mass="53044">MTATGKTYLPTRASLNEHEVPEWFRDAKFGIFIHWGPYSIPSFAPHSKQIDQLAAESEANAFAHTPYAAWYRNTVMFEDGPTAQFHRETYGEDYSYDNFGEAFNASLENWDPVAWAKLFKKSGARYVVLVSKHHDGFLLWPSAIPNPHKPNWQTTRDVVGELADAVRAEGLKFGIYYSGGIDWTFKHIRIESLGHLGLNIPGDAENYTEYANAHYYELIERYKPDYLWNDIGYPSQQATFEILAKYYNSIPEGLTNDRWFPIDGELLADALERPEGMTGVLPPKPPVWDVRTPEYGMFNHILPFIWETTRGMGHSFAYNRNETEADYITKNGIATMLASSACFNGNVLLNVGPRGDAQMPPAQAARLEAVGEWLETRGEAIKGTRPVELAQKAVDGVSIGATRNAEALYIHMFGKPAAGRLEVALPPELESVTSVEQIGGQVGDWSIEQNTLRLTVNEWADEAVQIFKLGLAK</sequence>
<evidence type="ECO:0000313" key="8">
    <source>
        <dbReference type="EMBL" id="KCZ54542.1"/>
    </source>
</evidence>
<dbReference type="InterPro" id="IPR016286">
    <property type="entry name" value="FUC_metazoa-typ"/>
</dbReference>
<dbReference type="GO" id="GO:0004560">
    <property type="term" value="F:alpha-L-fucosidase activity"/>
    <property type="evidence" value="ECO:0007669"/>
    <property type="project" value="InterPro"/>
</dbReference>
<keyword evidence="5" id="KW-0378">Hydrolase</keyword>
<dbReference type="Proteomes" id="UP000027190">
    <property type="component" value="Unassembled WGS sequence"/>
</dbReference>
<evidence type="ECO:0000256" key="4">
    <source>
        <dbReference type="ARBA" id="ARBA00022729"/>
    </source>
</evidence>
<keyword evidence="4" id="KW-0732">Signal</keyword>
<dbReference type="PIRSF" id="PIRSF001092">
    <property type="entry name" value="Alpha-L-fucosidase"/>
    <property type="match status" value="1"/>
</dbReference>
<accession>A0A062U8E0</accession>
<evidence type="ECO:0000256" key="3">
    <source>
        <dbReference type="ARBA" id="ARBA00012662"/>
    </source>
</evidence>
<proteinExistence type="inferred from homology"/>
<dbReference type="SMART" id="SM00812">
    <property type="entry name" value="Alpha_L_fucos"/>
    <property type="match status" value="1"/>
</dbReference>
<evidence type="ECO:0000259" key="7">
    <source>
        <dbReference type="Pfam" id="PF01120"/>
    </source>
</evidence>
<evidence type="ECO:0000256" key="6">
    <source>
        <dbReference type="ARBA" id="ARBA00023295"/>
    </source>
</evidence>
<comment type="caution">
    <text evidence="8">The sequence shown here is derived from an EMBL/GenBank/DDBJ whole genome shotgun (WGS) entry which is preliminary data.</text>
</comment>
<reference evidence="8 9" key="1">
    <citation type="journal article" date="2014" name="Antonie Van Leeuwenhoek">
        <title>Hyphomonas beringensis sp. nov. and Hyphomonas chukchiensis sp. nov., isolated from surface seawater of the Bering Sea and Chukchi Sea.</title>
        <authorList>
            <person name="Li C."/>
            <person name="Lai Q."/>
            <person name="Li G."/>
            <person name="Dong C."/>
            <person name="Wang J."/>
            <person name="Liao Y."/>
            <person name="Shao Z."/>
        </authorList>
    </citation>
    <scope>NUCLEOTIDE SEQUENCE [LARGE SCALE GENOMIC DNA]</scope>
    <source>
        <strain evidence="8 9">BH-BN04-4</strain>
    </source>
</reference>
<dbReference type="InterPro" id="IPR017853">
    <property type="entry name" value="GH"/>
</dbReference>
<dbReference type="InterPro" id="IPR000933">
    <property type="entry name" value="Glyco_hydro_29"/>
</dbReference>
<dbReference type="EMBL" id="AWFG01000074">
    <property type="protein sequence ID" value="KCZ54542.1"/>
    <property type="molecule type" value="Genomic_DNA"/>
</dbReference>
<dbReference type="Pfam" id="PF01120">
    <property type="entry name" value="Alpha_L_fucos"/>
    <property type="match status" value="1"/>
</dbReference>
<evidence type="ECO:0000256" key="1">
    <source>
        <dbReference type="ARBA" id="ARBA00004071"/>
    </source>
</evidence>
<dbReference type="Gene3D" id="3.20.20.80">
    <property type="entry name" value="Glycosidases"/>
    <property type="match status" value="1"/>
</dbReference>
<evidence type="ECO:0000256" key="5">
    <source>
        <dbReference type="ARBA" id="ARBA00022801"/>
    </source>
</evidence>
<dbReference type="GO" id="GO:0006004">
    <property type="term" value="P:fucose metabolic process"/>
    <property type="evidence" value="ECO:0007669"/>
    <property type="project" value="InterPro"/>
</dbReference>
<dbReference type="PATRIC" id="fig|1280947.3.peg.3384"/>
<evidence type="ECO:0000313" key="9">
    <source>
        <dbReference type="Proteomes" id="UP000027190"/>
    </source>
</evidence>
<organism evidence="8 9">
    <name type="scientific">Hyphomonas chukchiensis</name>
    <dbReference type="NCBI Taxonomy" id="1280947"/>
    <lineage>
        <taxon>Bacteria</taxon>
        <taxon>Pseudomonadati</taxon>
        <taxon>Pseudomonadota</taxon>
        <taxon>Alphaproteobacteria</taxon>
        <taxon>Hyphomonadales</taxon>
        <taxon>Hyphomonadaceae</taxon>
        <taxon>Hyphomonas</taxon>
    </lineage>
</organism>
<comment type="similarity">
    <text evidence="2">Belongs to the glycosyl hydrolase 29 family.</text>
</comment>
<dbReference type="AlphaFoldDB" id="A0A062U8E0"/>
<comment type="function">
    <text evidence="1">Alpha-L-fucosidase is responsible for hydrolyzing the alpha-1,6-linked fucose joined to the reducing-end N-acetylglucosamine of the carbohydrate moieties of glycoproteins.</text>
</comment>
<name>A0A062U8E0_9PROT</name>
<dbReference type="OrthoDB" id="7176684at2"/>
<dbReference type="STRING" id="1280947.HY30_09655"/>
<evidence type="ECO:0000256" key="2">
    <source>
        <dbReference type="ARBA" id="ARBA00007951"/>
    </source>
</evidence>
<dbReference type="SUPFAM" id="SSF51445">
    <property type="entry name" value="(Trans)glycosidases"/>
    <property type="match status" value="1"/>
</dbReference>